<keyword evidence="3" id="KW-1185">Reference proteome</keyword>
<proteinExistence type="predicted"/>
<dbReference type="EMBL" id="BPLQ01004973">
    <property type="protein sequence ID" value="GIY11897.1"/>
    <property type="molecule type" value="Genomic_DNA"/>
</dbReference>
<keyword evidence="1" id="KW-0812">Transmembrane</keyword>
<name>A0AAV4QUU3_9ARAC</name>
<evidence type="ECO:0000313" key="3">
    <source>
        <dbReference type="Proteomes" id="UP001054837"/>
    </source>
</evidence>
<reference evidence="2 3" key="1">
    <citation type="submission" date="2021-06" db="EMBL/GenBank/DDBJ databases">
        <title>Caerostris darwini draft genome.</title>
        <authorList>
            <person name="Kono N."/>
            <person name="Arakawa K."/>
        </authorList>
    </citation>
    <scope>NUCLEOTIDE SEQUENCE [LARGE SCALE GENOMIC DNA]</scope>
</reference>
<evidence type="ECO:0000313" key="2">
    <source>
        <dbReference type="EMBL" id="GIY11897.1"/>
    </source>
</evidence>
<dbReference type="AlphaFoldDB" id="A0AAV4QUU3"/>
<comment type="caution">
    <text evidence="2">The sequence shown here is derived from an EMBL/GenBank/DDBJ whole genome shotgun (WGS) entry which is preliminary data.</text>
</comment>
<organism evidence="2 3">
    <name type="scientific">Caerostris darwini</name>
    <dbReference type="NCBI Taxonomy" id="1538125"/>
    <lineage>
        <taxon>Eukaryota</taxon>
        <taxon>Metazoa</taxon>
        <taxon>Ecdysozoa</taxon>
        <taxon>Arthropoda</taxon>
        <taxon>Chelicerata</taxon>
        <taxon>Arachnida</taxon>
        <taxon>Araneae</taxon>
        <taxon>Araneomorphae</taxon>
        <taxon>Entelegynae</taxon>
        <taxon>Araneoidea</taxon>
        <taxon>Araneidae</taxon>
        <taxon>Caerostris</taxon>
    </lineage>
</organism>
<feature type="transmembrane region" description="Helical" evidence="1">
    <location>
        <begin position="14"/>
        <end position="32"/>
    </location>
</feature>
<sequence>MAAFSVDLQGRNFIYSWLLCFYIYFNTDFRGLRNDADDRKRGKFLLDAGEGGGGDGFLLGFGSAFFLGIGLEKGIKQVMIGKGGAQAVICLLHLRFYREISDCAYGMEPEKVVG</sequence>
<evidence type="ECO:0000256" key="1">
    <source>
        <dbReference type="SAM" id="Phobius"/>
    </source>
</evidence>
<protein>
    <submittedName>
        <fullName evidence="2">Uncharacterized protein</fullName>
    </submittedName>
</protein>
<keyword evidence="1" id="KW-1133">Transmembrane helix</keyword>
<dbReference type="Proteomes" id="UP001054837">
    <property type="component" value="Unassembled WGS sequence"/>
</dbReference>
<keyword evidence="1" id="KW-0472">Membrane</keyword>
<accession>A0AAV4QUU3</accession>
<gene>
    <name evidence="2" type="ORF">CDAR_518001</name>
</gene>